<accession>A0ABD3B379</accession>
<dbReference type="PANTHER" id="PTHR32086:SF0">
    <property type="entry name" value="FANCONI ANEMIA GROUP D2 PROTEIN"/>
    <property type="match status" value="1"/>
</dbReference>
<evidence type="ECO:0000256" key="5">
    <source>
        <dbReference type="ARBA" id="ARBA00093456"/>
    </source>
</evidence>
<feature type="compositionally biased region" description="Polar residues" evidence="6">
    <location>
        <begin position="10"/>
        <end position="46"/>
    </location>
</feature>
<evidence type="ECO:0008006" key="9">
    <source>
        <dbReference type="Google" id="ProtNLM"/>
    </source>
</evidence>
<feature type="region of interest" description="Disordered" evidence="6">
    <location>
        <begin position="1"/>
        <end position="46"/>
    </location>
</feature>
<evidence type="ECO:0000256" key="3">
    <source>
        <dbReference type="ARBA" id="ARBA00022843"/>
    </source>
</evidence>
<dbReference type="InterPro" id="IPR029448">
    <property type="entry name" value="FANCD2"/>
</dbReference>
<keyword evidence="3" id="KW-0832">Ubl conjugation</keyword>
<dbReference type="PANTHER" id="PTHR32086">
    <property type="entry name" value="FANCONI ANEMIA GROUP D2 PROTEIN"/>
    <property type="match status" value="1"/>
</dbReference>
<evidence type="ECO:0000256" key="4">
    <source>
        <dbReference type="ARBA" id="ARBA00023242"/>
    </source>
</evidence>
<keyword evidence="4" id="KW-0539">Nucleus</keyword>
<sequence>MVLSRKRPHNSNFAQNSFVPPIAQTPNPKIPKSTTSNLHRQLQNDSASSASSIEKFVSVLADAGCTLINPTGPPCLPSDLHKLRHLLHRLFSGDSALRAEFLHGLSSYINVSSNNLRRVLLPSHCERTGSVKNESLMQVLLLVASIQLDVQNTLLEKLPEYFDLNFVNGTSGSSSLRLDEDIARLIINQFRWLDFLVDFQAFTEKLLQVLSICPLHLKKEIIGSLPEVIGDQNNKVVVDSLKELLHEDPSIIVPVLDTFSNLNLDDLLQDQVIAVALSCIRTVEVENMPFLIRFLLLSATPKNARQIISRIREQLRFFGLSSVMSTQSSKLKGKVMNNAENLILDALKSSLRFKNILCQEILKELKSIEKVQDHKMIDIWLLTLIYMNSEPLQKSVLKILRKKIIDGCFEEAMFDRCIHGNKDLAQDYLSIFLSMSEYLLSCKEKRTREFGNHMYTCIFEEFHDTYSRQEVLGALVTHVGSGISHEVNTTLEAMVLLATKYPEELIQLSSHITGILDYLESFSAESLHKVYEVFSLLALSVRSSSEPCGSSIKNELLMIIRKQVNNPDLAYKRMGLIGTLKVVSYLGDANNNNNPCPSKKSNHEEALELLETSFESCKQLPLPLILFYEELAATVQNRMLHPAIAEWIGKHVGEFESKFLFDLDGGELPSKGSHCGLEGELWMNLDGEISPVCLNILPLVSSSLRSTSPLQILPAYFVLLSAIERLSNQGSLGGIDALLGCPLHLPSSKYLSHSMWHCLSGKQKQIIILSLYYAANWIRELLNAFCSQVAEEFDSISQATKEEIILKLLKRLRNLIFLESLLNESLKQYPQSLPELYTHLDTPSSSQSNQRGDLEKKSDRTQENGSISQNSKSNSGKTSKALENPTVDGKLKQPTIIEMLKKAGAVTSQEIENEDSSDMVSKGSNGDDTEKCSSEHDMVPTVEISEAVTMVEAQKHKFRPLLFHCFSILAFAKNQDCCCTDPAAELPLHLYLIRDLNQKLEYYSPSAKQNSPQCKTTRFSEMKAIEFLCKIRPLFPFIKGHLDRAFNGLKEVSGAEICQDHWKHHSALAGNPNIANMTVSKSLVYSSVLIETLCCFGKMLNIPDTLDDKSALSDLLEAFHPVSIPESFFQGMQLIPANGSIDYLYCGTYYFLDRIFDVARSLSYKLASEVLLVLELVFTSIHKFFDKSANGRAKVIGTESTREVLHFMSIRLGASAQKLLFQKCDDIIDKGSKTKGHMVKKILQIYLENSQSTSDSLNELACSVLPQATSCRTVEVDESHALPTINPATFIAWYRVMVRNYRCYVLCENPTFILIHNQDNVMVQHEENLSVITKLVKEVAWLEKPQAAAKEENVEKLLNKLQQSVDVVVSLVNMCKTHDKVSVHGMAIKYGGKFVDLFLKVFGFLEAQFQMHNEQIINVVKELQKATRTIQTLCSEAKASKQTTITSKIPATKRSMERFLFRVKALLHATSGCTFWM</sequence>
<feature type="compositionally biased region" description="Polar residues" evidence="6">
    <location>
        <begin position="863"/>
        <end position="878"/>
    </location>
</feature>
<evidence type="ECO:0000256" key="2">
    <source>
        <dbReference type="ARBA" id="ARBA00022499"/>
    </source>
</evidence>
<evidence type="ECO:0000313" key="8">
    <source>
        <dbReference type="Proteomes" id="UP001630127"/>
    </source>
</evidence>
<protein>
    <recommendedName>
        <fullName evidence="9">Fanconi anemia group D2 protein</fullName>
    </recommendedName>
</protein>
<feature type="region of interest" description="Disordered" evidence="6">
    <location>
        <begin position="837"/>
        <end position="888"/>
    </location>
</feature>
<dbReference type="EMBL" id="JBJUIK010000001">
    <property type="protein sequence ID" value="KAL3537801.1"/>
    <property type="molecule type" value="Genomic_DNA"/>
</dbReference>
<comment type="subcellular location">
    <subcellularLocation>
        <location evidence="1">Nucleus</location>
    </subcellularLocation>
</comment>
<keyword evidence="2" id="KW-1017">Isopeptide bond</keyword>
<feature type="region of interest" description="Disordered" evidence="6">
    <location>
        <begin position="907"/>
        <end position="934"/>
    </location>
</feature>
<dbReference type="Pfam" id="PF14631">
    <property type="entry name" value="FancD2"/>
    <property type="match status" value="2"/>
</dbReference>
<feature type="compositionally biased region" description="Basic and acidic residues" evidence="6">
    <location>
        <begin position="852"/>
        <end position="862"/>
    </location>
</feature>
<feature type="non-terminal residue" evidence="7">
    <location>
        <position position="1477"/>
    </location>
</feature>
<dbReference type="GO" id="GO:0005634">
    <property type="term" value="C:nucleus"/>
    <property type="evidence" value="ECO:0007669"/>
    <property type="project" value="UniProtKB-SubCell"/>
</dbReference>
<dbReference type="Proteomes" id="UP001630127">
    <property type="component" value="Unassembled WGS sequence"/>
</dbReference>
<reference evidence="7 8" key="1">
    <citation type="submission" date="2024-11" db="EMBL/GenBank/DDBJ databases">
        <title>A near-complete genome assembly of Cinchona calisaya.</title>
        <authorList>
            <person name="Lian D.C."/>
            <person name="Zhao X.W."/>
            <person name="Wei L."/>
        </authorList>
    </citation>
    <scope>NUCLEOTIDE SEQUENCE [LARGE SCALE GENOMIC DNA]</scope>
    <source>
        <tissue evidence="7">Nenye</tissue>
    </source>
</reference>
<proteinExistence type="inferred from homology"/>
<comment type="similarity">
    <text evidence="5">Belongs to the Fanconi anemia protein FANCD2 family.</text>
</comment>
<evidence type="ECO:0000256" key="6">
    <source>
        <dbReference type="SAM" id="MobiDB-lite"/>
    </source>
</evidence>
<name>A0ABD3B379_9GENT</name>
<comment type="caution">
    <text evidence="7">The sequence shown here is derived from an EMBL/GenBank/DDBJ whole genome shotgun (WGS) entry which is preliminary data.</text>
</comment>
<gene>
    <name evidence="7" type="ORF">ACH5RR_001167</name>
</gene>
<feature type="compositionally biased region" description="Polar residues" evidence="6">
    <location>
        <begin position="841"/>
        <end position="851"/>
    </location>
</feature>
<keyword evidence="8" id="KW-1185">Reference proteome</keyword>
<evidence type="ECO:0000313" key="7">
    <source>
        <dbReference type="EMBL" id="KAL3537801.1"/>
    </source>
</evidence>
<organism evidence="7 8">
    <name type="scientific">Cinchona calisaya</name>
    <dbReference type="NCBI Taxonomy" id="153742"/>
    <lineage>
        <taxon>Eukaryota</taxon>
        <taxon>Viridiplantae</taxon>
        <taxon>Streptophyta</taxon>
        <taxon>Embryophyta</taxon>
        <taxon>Tracheophyta</taxon>
        <taxon>Spermatophyta</taxon>
        <taxon>Magnoliopsida</taxon>
        <taxon>eudicotyledons</taxon>
        <taxon>Gunneridae</taxon>
        <taxon>Pentapetalae</taxon>
        <taxon>asterids</taxon>
        <taxon>lamiids</taxon>
        <taxon>Gentianales</taxon>
        <taxon>Rubiaceae</taxon>
        <taxon>Cinchonoideae</taxon>
        <taxon>Cinchoneae</taxon>
        <taxon>Cinchona</taxon>
    </lineage>
</organism>
<evidence type="ECO:0000256" key="1">
    <source>
        <dbReference type="ARBA" id="ARBA00004123"/>
    </source>
</evidence>